<dbReference type="EMBL" id="FQVU01000005">
    <property type="protein sequence ID" value="SHH30854.1"/>
    <property type="molecule type" value="Genomic_DNA"/>
</dbReference>
<dbReference type="Proteomes" id="UP000186132">
    <property type="component" value="Unassembled WGS sequence"/>
</dbReference>
<gene>
    <name evidence="1" type="ORF">SAMN05443575_3676</name>
</gene>
<proteinExistence type="predicted"/>
<dbReference type="Pfam" id="PF04314">
    <property type="entry name" value="PCuAC"/>
    <property type="match status" value="1"/>
</dbReference>
<dbReference type="SUPFAM" id="SSF110087">
    <property type="entry name" value="DR1885-like metal-binding protein"/>
    <property type="match status" value="1"/>
</dbReference>
<evidence type="ECO:0008006" key="3">
    <source>
        <dbReference type="Google" id="ProtNLM"/>
    </source>
</evidence>
<dbReference type="InterPro" id="IPR007410">
    <property type="entry name" value="LpqE-like"/>
</dbReference>
<evidence type="ECO:0000313" key="2">
    <source>
        <dbReference type="Proteomes" id="UP000186132"/>
    </source>
</evidence>
<name>A0A1M5RXA0_9ACTN</name>
<dbReference type="InterPro" id="IPR058248">
    <property type="entry name" value="Lxx211020-like"/>
</dbReference>
<organism evidence="1 2">
    <name type="scientific">Jatrophihabitans endophyticus</name>
    <dbReference type="NCBI Taxonomy" id="1206085"/>
    <lineage>
        <taxon>Bacteria</taxon>
        <taxon>Bacillati</taxon>
        <taxon>Actinomycetota</taxon>
        <taxon>Actinomycetes</taxon>
        <taxon>Jatrophihabitantales</taxon>
        <taxon>Jatrophihabitantaceae</taxon>
        <taxon>Jatrophihabitans</taxon>
    </lineage>
</organism>
<dbReference type="STRING" id="1206085.SAMN05443575_3676"/>
<dbReference type="InterPro" id="IPR036182">
    <property type="entry name" value="PCuAC_sf"/>
</dbReference>
<dbReference type="AlphaFoldDB" id="A0A1M5RXA0"/>
<dbReference type="PANTHER" id="PTHR36302">
    <property type="entry name" value="BLR7088 PROTEIN"/>
    <property type="match status" value="1"/>
</dbReference>
<dbReference type="PANTHER" id="PTHR36302:SF1">
    <property type="entry name" value="COPPER CHAPERONE PCU(A)C"/>
    <property type="match status" value="1"/>
</dbReference>
<dbReference type="OrthoDB" id="9796962at2"/>
<reference evidence="1 2" key="1">
    <citation type="submission" date="2016-11" db="EMBL/GenBank/DDBJ databases">
        <authorList>
            <person name="Jaros S."/>
            <person name="Januszkiewicz K."/>
            <person name="Wedrychowicz H."/>
        </authorList>
    </citation>
    <scope>NUCLEOTIDE SEQUENCE [LARGE SCALE GENOMIC DNA]</scope>
    <source>
        <strain evidence="1 2">DSM 45627</strain>
    </source>
</reference>
<accession>A0A1M5RXA0</accession>
<sequence>MRLPWPALAGGTLVLAVGAAGLVRGAVPQSAAADSGPADVDPITVTGAYVRPPVPPTKLAAAYFAVRNNTGTPDELTDVTTGAGADATLHTLDSSGAMSATGTAVIPAHGRLVLSPGKGHLMIGKLFGTLRGGDEVNISLQFQSAGSVDVVARVIPYDQPAPTGAPK</sequence>
<dbReference type="Gene3D" id="2.60.40.1890">
    <property type="entry name" value="PCu(A)C copper chaperone"/>
    <property type="match status" value="1"/>
</dbReference>
<dbReference type="RefSeq" id="WP_073391842.1">
    <property type="nucleotide sequence ID" value="NZ_FQVU01000005.1"/>
</dbReference>
<keyword evidence="2" id="KW-1185">Reference proteome</keyword>
<evidence type="ECO:0000313" key="1">
    <source>
        <dbReference type="EMBL" id="SHH30854.1"/>
    </source>
</evidence>
<protein>
    <recommendedName>
        <fullName evidence="3">Copper(I)-binding protein</fullName>
    </recommendedName>
</protein>